<evidence type="ECO:0000313" key="2">
    <source>
        <dbReference type="EMBL" id="GKV11897.1"/>
    </source>
</evidence>
<dbReference type="CDD" id="cd00719">
    <property type="entry name" value="GIY-YIG_SF"/>
    <property type="match status" value="1"/>
</dbReference>
<proteinExistence type="predicted"/>
<evidence type="ECO:0000313" key="3">
    <source>
        <dbReference type="Proteomes" id="UP001054252"/>
    </source>
</evidence>
<feature type="compositionally biased region" description="Basic and acidic residues" evidence="1">
    <location>
        <begin position="374"/>
        <end position="388"/>
    </location>
</feature>
<comment type="caution">
    <text evidence="2">The sequence shown here is derived from an EMBL/GenBank/DDBJ whole genome shotgun (WGS) entry which is preliminary data.</text>
</comment>
<dbReference type="GO" id="GO:0006355">
    <property type="term" value="P:regulation of DNA-templated transcription"/>
    <property type="evidence" value="ECO:0007669"/>
    <property type="project" value="InterPro"/>
</dbReference>
<keyword evidence="3" id="KW-1185">Reference proteome</keyword>
<organism evidence="2 3">
    <name type="scientific">Rubroshorea leprosula</name>
    <dbReference type="NCBI Taxonomy" id="152421"/>
    <lineage>
        <taxon>Eukaryota</taxon>
        <taxon>Viridiplantae</taxon>
        <taxon>Streptophyta</taxon>
        <taxon>Embryophyta</taxon>
        <taxon>Tracheophyta</taxon>
        <taxon>Spermatophyta</taxon>
        <taxon>Magnoliopsida</taxon>
        <taxon>eudicotyledons</taxon>
        <taxon>Gunneridae</taxon>
        <taxon>Pentapetalae</taxon>
        <taxon>rosids</taxon>
        <taxon>malvids</taxon>
        <taxon>Malvales</taxon>
        <taxon>Dipterocarpaceae</taxon>
        <taxon>Rubroshorea</taxon>
    </lineage>
</organism>
<name>A0AAV5JK58_9ROSI</name>
<dbReference type="PANTHER" id="PTHR35133">
    <property type="entry name" value="PROTEIN EFFECTOR OF TRANSCRIPTION 2-RELATED"/>
    <property type="match status" value="1"/>
</dbReference>
<dbReference type="InterPro" id="IPR038909">
    <property type="entry name" value="Effector_transcript"/>
</dbReference>
<protein>
    <recommendedName>
        <fullName evidence="4">GIY-YIG homing endonuclease</fullName>
    </recommendedName>
</protein>
<dbReference type="GO" id="GO:0003677">
    <property type="term" value="F:DNA binding"/>
    <property type="evidence" value="ECO:0007669"/>
    <property type="project" value="InterPro"/>
</dbReference>
<dbReference type="EMBL" id="BPVZ01000035">
    <property type="protein sequence ID" value="GKV11897.1"/>
    <property type="molecule type" value="Genomic_DNA"/>
</dbReference>
<gene>
    <name evidence="2" type="ORF">SLEP1_g23115</name>
</gene>
<reference evidence="2 3" key="1">
    <citation type="journal article" date="2021" name="Commun. Biol.">
        <title>The genome of Shorea leprosula (Dipterocarpaceae) highlights the ecological relevance of drought in aseasonal tropical rainforests.</title>
        <authorList>
            <person name="Ng K.K.S."/>
            <person name="Kobayashi M.J."/>
            <person name="Fawcett J.A."/>
            <person name="Hatakeyama M."/>
            <person name="Paape T."/>
            <person name="Ng C.H."/>
            <person name="Ang C.C."/>
            <person name="Tnah L.H."/>
            <person name="Lee C.T."/>
            <person name="Nishiyama T."/>
            <person name="Sese J."/>
            <person name="O'Brien M.J."/>
            <person name="Copetti D."/>
            <person name="Mohd Noor M.I."/>
            <person name="Ong R.C."/>
            <person name="Putra M."/>
            <person name="Sireger I.Z."/>
            <person name="Indrioko S."/>
            <person name="Kosugi Y."/>
            <person name="Izuno A."/>
            <person name="Isagi Y."/>
            <person name="Lee S.L."/>
            <person name="Shimizu K.K."/>
        </authorList>
    </citation>
    <scope>NUCLEOTIDE SEQUENCE [LARGE SCALE GENOMIC DNA]</scope>
    <source>
        <strain evidence="2">214</strain>
    </source>
</reference>
<dbReference type="Proteomes" id="UP001054252">
    <property type="component" value="Unassembled WGS sequence"/>
</dbReference>
<dbReference type="Pfam" id="PF19239">
    <property type="entry name" value="GIY_YIG_domain"/>
    <property type="match status" value="1"/>
</dbReference>
<evidence type="ECO:0000256" key="1">
    <source>
        <dbReference type="SAM" id="MobiDB-lite"/>
    </source>
</evidence>
<accession>A0AAV5JK58</accession>
<sequence length="625" mass="69402">MGAATEQRFKREDRSRIRHGPHFSNWQVLIGPNDWEDYSEGKEGVARYRLHNLPKCSSPGLYELGVAVYPSELGRDIGKLKSKKIVVVYVGQADDVRTRLQQYGRSGAHLGRIGCPQNQNGDCGYFADIFSKGYSIVFRWVPFKNKADAQRTEAEILNRFDYAWNKGCNGSRRPEDILKKLDEVASGRSSLLTNIVKILPCHQKLEGIKIKTSKPLSLDHEFNTYADEKIYNFLSQILKFSRSQPRLVTSESDTNKDDTVICGVILSNGSICSSSPVEGRKRCAEHKGMKTKELILTRNTGTKSQMCNACSESIALSDTESDGCGEQSSIFNPTNLPLALGDYPESKVSSHPICGFIFDDGSPCIRHPTKGRKRCDEHKGRKIGDSKSRAATDRKLQYVNDAVSESSINEKTSEICIPEHVVNESCDAICGVELGNGFVCMRQPVRGRIRCEEHRGLKITGLVSNLTATNKPRVSDMGSECSGIYDPNYSSTTICGATTCNGSLCSRSVKGKIRCWQHSVATNKSYVSDMESKCSATYDQNYSHNSICGATTRNGSLCSRPVTGNRRCWQHCVAMNKSYVSYIESKCSATYDHNYNSTSSICGATTRNGSLCRRPVKGNRRCWQH</sequence>
<dbReference type="PANTHER" id="PTHR35133:SF1">
    <property type="entry name" value="PROTEIN EFFECTOR OF TRANSCRIPTION 2-RELATED"/>
    <property type="match status" value="1"/>
</dbReference>
<evidence type="ECO:0008006" key="4">
    <source>
        <dbReference type="Google" id="ProtNLM"/>
    </source>
</evidence>
<dbReference type="AlphaFoldDB" id="A0AAV5JK58"/>
<feature type="region of interest" description="Disordered" evidence="1">
    <location>
        <begin position="369"/>
        <end position="388"/>
    </location>
</feature>